<proteinExistence type="predicted"/>
<reference evidence="2 3" key="1">
    <citation type="submission" date="2018-04" db="EMBL/GenBank/DDBJ databases">
        <title>Genome sequencing of Flavobacterium sp. HYN0048.</title>
        <authorList>
            <person name="Yi H."/>
            <person name="Baek C."/>
        </authorList>
    </citation>
    <scope>NUCLEOTIDE SEQUENCE [LARGE SCALE GENOMIC DNA]</scope>
    <source>
        <strain evidence="2 3">HYN0048</strain>
    </source>
</reference>
<protein>
    <recommendedName>
        <fullName evidence="1">PrcB C-terminal domain-containing protein</fullName>
    </recommendedName>
</protein>
<keyword evidence="3" id="KW-1185">Reference proteome</keyword>
<evidence type="ECO:0000313" key="3">
    <source>
        <dbReference type="Proteomes" id="UP000244193"/>
    </source>
</evidence>
<dbReference type="KEGG" id="fmg:HYN48_11440"/>
<feature type="domain" description="PrcB C-terminal" evidence="1">
    <location>
        <begin position="76"/>
        <end position="132"/>
    </location>
</feature>
<name>A0A2S0RHP9_9FLAO</name>
<dbReference type="EMBL" id="CP028811">
    <property type="protein sequence ID" value="AWA30651.1"/>
    <property type="molecule type" value="Genomic_DNA"/>
</dbReference>
<dbReference type="InterPro" id="IPR025748">
    <property type="entry name" value="PrcB_C_dom"/>
</dbReference>
<dbReference type="RefSeq" id="WP_108371835.1">
    <property type="nucleotide sequence ID" value="NZ_CP028811.1"/>
</dbReference>
<sequence>MKKIVLVLIAASAFSCKTVKTAAETPLYEVLAERSTGGAQIRFYEIISEPNEFKMIKNDPALKKKIKPTDIDTSNFVILSAGEKSTGGYSIGVEKVTETSTNIVITVKETAPKPGAMVTESLTTPFTIVKINSKKEILFEE</sequence>
<evidence type="ECO:0000313" key="2">
    <source>
        <dbReference type="EMBL" id="AWA30651.1"/>
    </source>
</evidence>
<accession>A0A2S0RHP9</accession>
<dbReference type="Proteomes" id="UP000244193">
    <property type="component" value="Chromosome"/>
</dbReference>
<dbReference type="Pfam" id="PF14343">
    <property type="entry name" value="PrcB_C"/>
    <property type="match status" value="1"/>
</dbReference>
<dbReference type="OrthoDB" id="1377159at2"/>
<dbReference type="PROSITE" id="PS51257">
    <property type="entry name" value="PROKAR_LIPOPROTEIN"/>
    <property type="match status" value="1"/>
</dbReference>
<dbReference type="AlphaFoldDB" id="A0A2S0RHP9"/>
<evidence type="ECO:0000259" key="1">
    <source>
        <dbReference type="Pfam" id="PF14343"/>
    </source>
</evidence>
<organism evidence="2 3">
    <name type="scientific">Flavobacterium magnum</name>
    <dbReference type="NCBI Taxonomy" id="2162713"/>
    <lineage>
        <taxon>Bacteria</taxon>
        <taxon>Pseudomonadati</taxon>
        <taxon>Bacteroidota</taxon>
        <taxon>Flavobacteriia</taxon>
        <taxon>Flavobacteriales</taxon>
        <taxon>Flavobacteriaceae</taxon>
        <taxon>Flavobacterium</taxon>
    </lineage>
</organism>
<gene>
    <name evidence="2" type="ORF">HYN48_11440</name>
</gene>